<evidence type="ECO:0000256" key="8">
    <source>
        <dbReference type="ARBA" id="ARBA00022741"/>
    </source>
</evidence>
<keyword evidence="13 14" id="KW-0472">Membrane</keyword>
<dbReference type="Gene3D" id="3.30.565.10">
    <property type="entry name" value="Histidine kinase-like ATPase, C-terminal domain"/>
    <property type="match status" value="1"/>
</dbReference>
<feature type="transmembrane region" description="Helical" evidence="14">
    <location>
        <begin position="12"/>
        <end position="30"/>
    </location>
</feature>
<keyword evidence="9 17" id="KW-0418">Kinase</keyword>
<dbReference type="InterPro" id="IPR003594">
    <property type="entry name" value="HATPase_dom"/>
</dbReference>
<sequence>MKHEKISIKWRVFTYLLVFTGILLVVLWLIQICYLDSFYTMIKSREAEQVTSAVANILTSDEDDKDTLIHDIAAKNNMAVYVTNTDGDEICSAEYIVNSRLADMPSEQVQYYYEQAKEHGGIFKIEYEGGINPEFWSENMPEPEDVAEGDLKWEDKETMEPATEEGTENGNEAYGPGFHGFLQKRGQEHIKSVIYVKIVECDGQEEILLVNTQLTPVDATVNTLRIELIWITVIMILLSLGIAFLISRQISKSLIRINESAKALAKGDFDVRFEGKDYREVAELSDTLNATAKELGKNESLRRELIANVSHDLRTPLTMIIAYAEVMRDLPGENTPENVQVVIDEAGRLTNLVNDMLDMLDMSKLQAGVMEKNDTVYNLTESIESVLERYNKLKEQDGYCIHFEYDGKVQVKADEYKIYQVIYNLINNAINYTGKDKTVWVRQKISGDKVRIEVTDSGDGIAKEALPYVWDRYYKVDKTHKRAVMGTGLGLSIVKNILELHHAGYGVVSEPGCGSTFWFELKIER</sequence>
<dbReference type="InterPro" id="IPR003661">
    <property type="entry name" value="HisK_dim/P_dom"/>
</dbReference>
<keyword evidence="10" id="KW-0067">ATP-binding</keyword>
<feature type="transmembrane region" description="Helical" evidence="14">
    <location>
        <begin position="228"/>
        <end position="246"/>
    </location>
</feature>
<dbReference type="HOGENOM" id="CLU_000445_89_6_9"/>
<evidence type="ECO:0000256" key="7">
    <source>
        <dbReference type="ARBA" id="ARBA00022692"/>
    </source>
</evidence>
<evidence type="ECO:0000256" key="14">
    <source>
        <dbReference type="SAM" id="Phobius"/>
    </source>
</evidence>
<keyword evidence="5" id="KW-0597">Phosphoprotein</keyword>
<comment type="caution">
    <text evidence="17">The sequence shown here is derived from an EMBL/GenBank/DDBJ whole genome shotgun (WGS) entry which is preliminary data.</text>
</comment>
<keyword evidence="12" id="KW-0902">Two-component regulatory system</keyword>
<dbReference type="GO" id="GO:0005524">
    <property type="term" value="F:ATP binding"/>
    <property type="evidence" value="ECO:0007669"/>
    <property type="project" value="UniProtKB-KW"/>
</dbReference>
<feature type="domain" description="Histidine kinase" evidence="15">
    <location>
        <begin position="308"/>
        <end position="525"/>
    </location>
</feature>
<comment type="catalytic activity">
    <reaction evidence="1">
        <text>ATP + protein L-histidine = ADP + protein N-phospho-L-histidine.</text>
        <dbReference type="EC" id="2.7.13.3"/>
    </reaction>
</comment>
<evidence type="ECO:0000259" key="16">
    <source>
        <dbReference type="PROSITE" id="PS50885"/>
    </source>
</evidence>
<reference evidence="17 18" key="1">
    <citation type="submission" date="2009-08" db="EMBL/GenBank/DDBJ databases">
        <authorList>
            <person name="Weinstock G."/>
            <person name="Sodergren E."/>
            <person name="Clifton S."/>
            <person name="Fulton L."/>
            <person name="Fulton B."/>
            <person name="Courtney L."/>
            <person name="Fronick C."/>
            <person name="Harrison M."/>
            <person name="Strong C."/>
            <person name="Farmer C."/>
            <person name="Delahaunty K."/>
            <person name="Markovic C."/>
            <person name="Hall O."/>
            <person name="Minx P."/>
            <person name="Tomlinson C."/>
            <person name="Mitreva M."/>
            <person name="Nelson J."/>
            <person name="Hou S."/>
            <person name="Wollam A."/>
            <person name="Pepin K.H."/>
            <person name="Johnson M."/>
            <person name="Bhonagiri V."/>
            <person name="Nash W.E."/>
            <person name="Warren W."/>
            <person name="Chinwalla A."/>
            <person name="Mardis E.R."/>
            <person name="Wilson R.K."/>
        </authorList>
    </citation>
    <scope>NUCLEOTIDE SEQUENCE [LARGE SCALE GENOMIC DNA]</scope>
    <source>
        <strain evidence="17 18">L1-82</strain>
    </source>
</reference>
<evidence type="ECO:0000256" key="5">
    <source>
        <dbReference type="ARBA" id="ARBA00022553"/>
    </source>
</evidence>
<keyword evidence="7 14" id="KW-0812">Transmembrane</keyword>
<dbReference type="SUPFAM" id="SSF47384">
    <property type="entry name" value="Homodimeric domain of signal transducing histidine kinase"/>
    <property type="match status" value="1"/>
</dbReference>
<dbReference type="InterPro" id="IPR036890">
    <property type="entry name" value="HATPase_C_sf"/>
</dbReference>
<dbReference type="SMART" id="SM00387">
    <property type="entry name" value="HATPase_c"/>
    <property type="match status" value="1"/>
</dbReference>
<dbReference type="AlphaFoldDB" id="C7GDG0"/>
<dbReference type="InterPro" id="IPR036097">
    <property type="entry name" value="HisK_dim/P_sf"/>
</dbReference>
<evidence type="ECO:0000313" key="17">
    <source>
        <dbReference type="EMBL" id="EEV00128.1"/>
    </source>
</evidence>
<evidence type="ECO:0000256" key="6">
    <source>
        <dbReference type="ARBA" id="ARBA00022679"/>
    </source>
</evidence>
<name>C7GDG0_9FIRM</name>
<dbReference type="RefSeq" id="WP_006858024.1">
    <property type="nucleotide sequence ID" value="NZ_GG692730.1"/>
</dbReference>
<dbReference type="CDD" id="cd00082">
    <property type="entry name" value="HisKA"/>
    <property type="match status" value="1"/>
</dbReference>
<dbReference type="InterPro" id="IPR005467">
    <property type="entry name" value="His_kinase_dom"/>
</dbReference>
<dbReference type="PANTHER" id="PTHR45528:SF1">
    <property type="entry name" value="SENSOR HISTIDINE KINASE CPXA"/>
    <property type="match status" value="1"/>
</dbReference>
<evidence type="ECO:0000256" key="3">
    <source>
        <dbReference type="ARBA" id="ARBA00012438"/>
    </source>
</evidence>
<dbReference type="Pfam" id="PF02518">
    <property type="entry name" value="HATPase_c"/>
    <property type="match status" value="1"/>
</dbReference>
<proteinExistence type="predicted"/>
<dbReference type="GO" id="GO:0005886">
    <property type="term" value="C:plasma membrane"/>
    <property type="evidence" value="ECO:0007669"/>
    <property type="project" value="UniProtKB-SubCell"/>
</dbReference>
<dbReference type="PANTHER" id="PTHR45528">
    <property type="entry name" value="SENSOR HISTIDINE KINASE CPXA"/>
    <property type="match status" value="1"/>
</dbReference>
<protein>
    <recommendedName>
        <fullName evidence="3">histidine kinase</fullName>
        <ecNumber evidence="3">2.7.13.3</ecNumber>
    </recommendedName>
</protein>
<evidence type="ECO:0000256" key="2">
    <source>
        <dbReference type="ARBA" id="ARBA00004651"/>
    </source>
</evidence>
<dbReference type="PRINTS" id="PR00344">
    <property type="entry name" value="BCTRLSENSOR"/>
</dbReference>
<dbReference type="GO" id="GO:0000155">
    <property type="term" value="F:phosphorelay sensor kinase activity"/>
    <property type="evidence" value="ECO:0007669"/>
    <property type="project" value="InterPro"/>
</dbReference>
<organism evidence="17 18">
    <name type="scientific">Roseburia intestinalis L1-82</name>
    <dbReference type="NCBI Taxonomy" id="536231"/>
    <lineage>
        <taxon>Bacteria</taxon>
        <taxon>Bacillati</taxon>
        <taxon>Bacillota</taxon>
        <taxon>Clostridia</taxon>
        <taxon>Lachnospirales</taxon>
        <taxon>Lachnospiraceae</taxon>
        <taxon>Roseburia</taxon>
    </lineage>
</organism>
<evidence type="ECO:0000259" key="15">
    <source>
        <dbReference type="PROSITE" id="PS50109"/>
    </source>
</evidence>
<feature type="domain" description="HAMP" evidence="16">
    <location>
        <begin position="248"/>
        <end position="300"/>
    </location>
</feature>
<keyword evidence="4" id="KW-1003">Cell membrane</keyword>
<dbReference type="InterPro" id="IPR004358">
    <property type="entry name" value="Sig_transdc_His_kin-like_C"/>
</dbReference>
<dbReference type="PROSITE" id="PS50885">
    <property type="entry name" value="HAMP"/>
    <property type="match status" value="1"/>
</dbReference>
<keyword evidence="8" id="KW-0547">Nucleotide-binding</keyword>
<evidence type="ECO:0000256" key="13">
    <source>
        <dbReference type="ARBA" id="ARBA00023136"/>
    </source>
</evidence>
<dbReference type="FunFam" id="1.10.287.130:FF:000001">
    <property type="entry name" value="Two-component sensor histidine kinase"/>
    <property type="match status" value="1"/>
</dbReference>
<evidence type="ECO:0000256" key="4">
    <source>
        <dbReference type="ARBA" id="ARBA00022475"/>
    </source>
</evidence>
<dbReference type="Proteomes" id="UP000004828">
    <property type="component" value="Unassembled WGS sequence"/>
</dbReference>
<keyword evidence="11 14" id="KW-1133">Transmembrane helix</keyword>
<evidence type="ECO:0000256" key="11">
    <source>
        <dbReference type="ARBA" id="ARBA00022989"/>
    </source>
</evidence>
<evidence type="ECO:0000256" key="1">
    <source>
        <dbReference type="ARBA" id="ARBA00000085"/>
    </source>
</evidence>
<dbReference type="CDD" id="cd06225">
    <property type="entry name" value="HAMP"/>
    <property type="match status" value="1"/>
</dbReference>
<dbReference type="SMART" id="SM00388">
    <property type="entry name" value="HisKA"/>
    <property type="match status" value="1"/>
</dbReference>
<dbReference type="CDD" id="cd00075">
    <property type="entry name" value="HATPase"/>
    <property type="match status" value="1"/>
</dbReference>
<dbReference type="InterPro" id="IPR003660">
    <property type="entry name" value="HAMP_dom"/>
</dbReference>
<dbReference type="SUPFAM" id="SSF55874">
    <property type="entry name" value="ATPase domain of HSP90 chaperone/DNA topoisomerase II/histidine kinase"/>
    <property type="match status" value="1"/>
</dbReference>
<dbReference type="Pfam" id="PF00672">
    <property type="entry name" value="HAMP"/>
    <property type="match status" value="1"/>
</dbReference>
<evidence type="ECO:0000313" key="18">
    <source>
        <dbReference type="Proteomes" id="UP000004828"/>
    </source>
</evidence>
<dbReference type="Pfam" id="PF00512">
    <property type="entry name" value="HisKA"/>
    <property type="match status" value="1"/>
</dbReference>
<dbReference type="FunFam" id="3.30.565.10:FF:000006">
    <property type="entry name" value="Sensor histidine kinase WalK"/>
    <property type="match status" value="1"/>
</dbReference>
<dbReference type="Gene3D" id="6.10.340.10">
    <property type="match status" value="1"/>
</dbReference>
<evidence type="ECO:0000256" key="9">
    <source>
        <dbReference type="ARBA" id="ARBA00022777"/>
    </source>
</evidence>
<comment type="subcellular location">
    <subcellularLocation>
        <location evidence="2">Cell membrane</location>
        <topology evidence="2">Multi-pass membrane protein</topology>
    </subcellularLocation>
</comment>
<dbReference type="EMBL" id="ABYJ02000152">
    <property type="protein sequence ID" value="EEV00128.1"/>
    <property type="molecule type" value="Genomic_DNA"/>
</dbReference>
<evidence type="ECO:0000256" key="10">
    <source>
        <dbReference type="ARBA" id="ARBA00022840"/>
    </source>
</evidence>
<dbReference type="InterPro" id="IPR050398">
    <property type="entry name" value="HssS/ArlS-like"/>
</dbReference>
<accession>C7GDG0</accession>
<dbReference type="Gene3D" id="1.10.287.130">
    <property type="match status" value="1"/>
</dbReference>
<dbReference type="SMART" id="SM00304">
    <property type="entry name" value="HAMP"/>
    <property type="match status" value="2"/>
</dbReference>
<keyword evidence="6" id="KW-0808">Transferase</keyword>
<dbReference type="PROSITE" id="PS50109">
    <property type="entry name" value="HIS_KIN"/>
    <property type="match status" value="1"/>
</dbReference>
<dbReference type="EC" id="2.7.13.3" evidence="3"/>
<gene>
    <name evidence="17" type="ORF">ROSINTL182_07961</name>
</gene>
<evidence type="ECO:0000256" key="12">
    <source>
        <dbReference type="ARBA" id="ARBA00023012"/>
    </source>
</evidence>